<evidence type="ECO:0000313" key="1">
    <source>
        <dbReference type="EMBL" id="CDF37283.1"/>
    </source>
</evidence>
<dbReference type="Proteomes" id="UP000012073">
    <property type="component" value="Unassembled WGS sequence"/>
</dbReference>
<evidence type="ECO:0000313" key="2">
    <source>
        <dbReference type="Proteomes" id="UP000012073"/>
    </source>
</evidence>
<reference evidence="2" key="1">
    <citation type="journal article" date="2013" name="Proc. Natl. Acad. Sci. U.S.A.">
        <title>Genome structure and metabolic features in the red seaweed Chondrus crispus shed light on evolution of the Archaeplastida.</title>
        <authorList>
            <person name="Collen J."/>
            <person name="Porcel B."/>
            <person name="Carre W."/>
            <person name="Ball S.G."/>
            <person name="Chaparro C."/>
            <person name="Tonon T."/>
            <person name="Barbeyron T."/>
            <person name="Michel G."/>
            <person name="Noel B."/>
            <person name="Valentin K."/>
            <person name="Elias M."/>
            <person name="Artiguenave F."/>
            <person name="Arun A."/>
            <person name="Aury J.M."/>
            <person name="Barbosa-Neto J.F."/>
            <person name="Bothwell J.H."/>
            <person name="Bouget F.Y."/>
            <person name="Brillet L."/>
            <person name="Cabello-Hurtado F."/>
            <person name="Capella-Gutierrez S."/>
            <person name="Charrier B."/>
            <person name="Cladiere L."/>
            <person name="Cock J.M."/>
            <person name="Coelho S.M."/>
            <person name="Colleoni C."/>
            <person name="Czjzek M."/>
            <person name="Da Silva C."/>
            <person name="Delage L."/>
            <person name="Denoeud F."/>
            <person name="Deschamps P."/>
            <person name="Dittami S.M."/>
            <person name="Gabaldon T."/>
            <person name="Gachon C.M."/>
            <person name="Groisillier A."/>
            <person name="Herve C."/>
            <person name="Jabbari K."/>
            <person name="Katinka M."/>
            <person name="Kloareg B."/>
            <person name="Kowalczyk N."/>
            <person name="Labadie K."/>
            <person name="Leblanc C."/>
            <person name="Lopez P.J."/>
            <person name="McLachlan D.H."/>
            <person name="Meslet-Cladiere L."/>
            <person name="Moustafa A."/>
            <person name="Nehr Z."/>
            <person name="Nyvall Collen P."/>
            <person name="Panaud O."/>
            <person name="Partensky F."/>
            <person name="Poulain J."/>
            <person name="Rensing S.A."/>
            <person name="Rousvoal S."/>
            <person name="Samson G."/>
            <person name="Symeonidi A."/>
            <person name="Weissenbach J."/>
            <person name="Zambounis A."/>
            <person name="Wincker P."/>
            <person name="Boyen C."/>
        </authorList>
    </citation>
    <scope>NUCLEOTIDE SEQUENCE [LARGE SCALE GENOMIC DNA]</scope>
    <source>
        <strain evidence="2">cv. Stackhouse</strain>
    </source>
</reference>
<dbReference type="AlphaFoldDB" id="R7QHN2"/>
<accession>R7QHN2</accession>
<dbReference type="GeneID" id="17324819"/>
<dbReference type="KEGG" id="ccp:CHC_T00005288001"/>
<dbReference type="Gramene" id="CDF37283">
    <property type="protein sequence ID" value="CDF37283"/>
    <property type="gene ID" value="CHC_T00005288001"/>
</dbReference>
<keyword evidence="2" id="KW-1185">Reference proteome</keyword>
<organism evidence="1 2">
    <name type="scientific">Chondrus crispus</name>
    <name type="common">Carrageen Irish moss</name>
    <name type="synonym">Polymorpha crispa</name>
    <dbReference type="NCBI Taxonomy" id="2769"/>
    <lineage>
        <taxon>Eukaryota</taxon>
        <taxon>Rhodophyta</taxon>
        <taxon>Florideophyceae</taxon>
        <taxon>Rhodymeniophycidae</taxon>
        <taxon>Gigartinales</taxon>
        <taxon>Gigartinaceae</taxon>
        <taxon>Chondrus</taxon>
    </lineage>
</organism>
<dbReference type="RefSeq" id="XP_005717102.1">
    <property type="nucleotide sequence ID" value="XM_005717045.1"/>
</dbReference>
<dbReference type="EMBL" id="HG001828">
    <property type="protein sequence ID" value="CDF37283.1"/>
    <property type="molecule type" value="Genomic_DNA"/>
</dbReference>
<gene>
    <name evidence="1" type="ORF">CHC_T00005288001</name>
</gene>
<protein>
    <submittedName>
        <fullName evidence="1">Uncharacterized protein</fullName>
    </submittedName>
</protein>
<proteinExistence type="predicted"/>
<sequence length="97" mass="10969">MVAYSSCYFPKIKSHCLFIPILPLSYLPTSPTLPYPSSSLVRCGLSSRPGCCWGSYFCPCFRLPLFYPDFCRFGRAYSASFRFSICLGTPELHPFLS</sequence>
<name>R7QHN2_CHOCR</name>